<evidence type="ECO:0000256" key="2">
    <source>
        <dbReference type="ARBA" id="ARBA00022908"/>
    </source>
</evidence>
<accession>A0AAJ1BCK3</accession>
<proteinExistence type="inferred from homology"/>
<dbReference type="EMBL" id="JAKNHJ010000005">
    <property type="protein sequence ID" value="MCG4617570.1"/>
    <property type="molecule type" value="Genomic_DNA"/>
</dbReference>
<reference evidence="8" key="1">
    <citation type="submission" date="2022-01" db="EMBL/GenBank/DDBJ databases">
        <title>Collection of gut derived symbiotic bacterial strains cultured from healthy donors.</title>
        <authorList>
            <person name="Lin H."/>
            <person name="Kohout C."/>
            <person name="Waligurski E."/>
            <person name="Pamer E.G."/>
        </authorList>
    </citation>
    <scope>NUCLEOTIDE SEQUENCE</scope>
    <source>
        <strain evidence="8">DFI.7.46</strain>
    </source>
</reference>
<dbReference type="Pfam" id="PF00589">
    <property type="entry name" value="Phage_integrase"/>
    <property type="match status" value="1"/>
</dbReference>
<feature type="domain" description="Core-binding (CB)" evidence="7">
    <location>
        <begin position="70"/>
        <end position="151"/>
    </location>
</feature>
<evidence type="ECO:0000259" key="6">
    <source>
        <dbReference type="PROSITE" id="PS51898"/>
    </source>
</evidence>
<evidence type="ECO:0000256" key="4">
    <source>
        <dbReference type="ARBA" id="ARBA00023172"/>
    </source>
</evidence>
<dbReference type="GO" id="GO:0015074">
    <property type="term" value="P:DNA integration"/>
    <property type="evidence" value="ECO:0007669"/>
    <property type="project" value="UniProtKB-KW"/>
</dbReference>
<dbReference type="InterPro" id="IPR004107">
    <property type="entry name" value="Integrase_SAM-like_N"/>
</dbReference>
<dbReference type="RefSeq" id="WP_238127800.1">
    <property type="nucleotide sequence ID" value="NZ_JAKNHJ010000005.1"/>
</dbReference>
<evidence type="ECO:0000313" key="8">
    <source>
        <dbReference type="EMBL" id="MCG4617570.1"/>
    </source>
</evidence>
<dbReference type="PROSITE" id="PS51898">
    <property type="entry name" value="TYR_RECOMBINASE"/>
    <property type="match status" value="1"/>
</dbReference>
<dbReference type="PROSITE" id="PS51900">
    <property type="entry name" value="CB"/>
    <property type="match status" value="1"/>
</dbReference>
<sequence length="372" mass="41423">MGRTRSFGYIRTRKRENGNSYQASYIVPATGKRRTKTFRAKKDATTYLAKTALLIDAGKTLDAPKPRRVPTVKDWGEEWQKRLKDSGASPNTLRSYKSALNRYVYPAFGDRALSSIARPEVIDWYYKTAPEHPGARRNAYRSFSALMNAAVENEFIEVSPVHIKGATSKKRVRDEDRERVATDEQVEKIAGAMPGRLAIMIYLAAWAGLRYGEIAALRRRHIDLKNRRIMVRGAVKRGETGKLVEGVPKTATGRRDVPISDPLAAKLKDHLAAYVGKSQDALIVYSRAGTFLSNKTLHNSYNPAVAGAGLPGFNFHQLRATCATMLARVGATEAEIQAILGHSTWSMSQIYQRATSERLVEVVNKMHDAGEE</sequence>
<comment type="similarity">
    <text evidence="1">Belongs to the 'phage' integrase family.</text>
</comment>
<dbReference type="Gene3D" id="1.10.443.10">
    <property type="entry name" value="Intergrase catalytic core"/>
    <property type="match status" value="1"/>
</dbReference>
<evidence type="ECO:0000259" key="7">
    <source>
        <dbReference type="PROSITE" id="PS51900"/>
    </source>
</evidence>
<dbReference type="SUPFAM" id="SSF56349">
    <property type="entry name" value="DNA breaking-rejoining enzymes"/>
    <property type="match status" value="1"/>
</dbReference>
<dbReference type="InterPro" id="IPR050090">
    <property type="entry name" value="Tyrosine_recombinase_XerCD"/>
</dbReference>
<dbReference type="PANTHER" id="PTHR30349">
    <property type="entry name" value="PHAGE INTEGRASE-RELATED"/>
    <property type="match status" value="1"/>
</dbReference>
<dbReference type="GO" id="GO:0003677">
    <property type="term" value="F:DNA binding"/>
    <property type="evidence" value="ECO:0007669"/>
    <property type="project" value="UniProtKB-UniRule"/>
</dbReference>
<evidence type="ECO:0000313" key="9">
    <source>
        <dbReference type="Proteomes" id="UP001200537"/>
    </source>
</evidence>
<keyword evidence="2" id="KW-0229">DNA integration</keyword>
<comment type="caution">
    <text evidence="8">The sequence shown here is derived from an EMBL/GenBank/DDBJ whole genome shotgun (WGS) entry which is preliminary data.</text>
</comment>
<dbReference type="AlphaFoldDB" id="A0AAJ1BCK3"/>
<keyword evidence="3 5" id="KW-0238">DNA-binding</keyword>
<dbReference type="PANTHER" id="PTHR30349:SF64">
    <property type="entry name" value="PROPHAGE INTEGRASE INTD-RELATED"/>
    <property type="match status" value="1"/>
</dbReference>
<dbReference type="Gene3D" id="1.10.150.130">
    <property type="match status" value="1"/>
</dbReference>
<dbReference type="InterPro" id="IPR011010">
    <property type="entry name" value="DNA_brk_join_enz"/>
</dbReference>
<dbReference type="GO" id="GO:0006310">
    <property type="term" value="P:DNA recombination"/>
    <property type="evidence" value="ECO:0007669"/>
    <property type="project" value="UniProtKB-KW"/>
</dbReference>
<dbReference type="InterPro" id="IPR044068">
    <property type="entry name" value="CB"/>
</dbReference>
<dbReference type="InterPro" id="IPR010998">
    <property type="entry name" value="Integrase_recombinase_N"/>
</dbReference>
<dbReference type="CDD" id="cd01189">
    <property type="entry name" value="INT_ICEBs1_C_like"/>
    <property type="match status" value="1"/>
</dbReference>
<keyword evidence="4" id="KW-0233">DNA recombination</keyword>
<evidence type="ECO:0000256" key="1">
    <source>
        <dbReference type="ARBA" id="ARBA00008857"/>
    </source>
</evidence>
<dbReference type="InterPro" id="IPR002104">
    <property type="entry name" value="Integrase_catalytic"/>
</dbReference>
<dbReference type="Proteomes" id="UP001200537">
    <property type="component" value="Unassembled WGS sequence"/>
</dbReference>
<dbReference type="Pfam" id="PF14659">
    <property type="entry name" value="Phage_int_SAM_3"/>
    <property type="match status" value="1"/>
</dbReference>
<name>A0AAJ1BCK3_9ACTO</name>
<protein>
    <submittedName>
        <fullName evidence="8">Site-specific integrase</fullName>
    </submittedName>
</protein>
<gene>
    <name evidence="8" type="ORF">L0M99_03525</name>
</gene>
<evidence type="ECO:0000256" key="3">
    <source>
        <dbReference type="ARBA" id="ARBA00023125"/>
    </source>
</evidence>
<evidence type="ECO:0000256" key="5">
    <source>
        <dbReference type="PROSITE-ProRule" id="PRU01248"/>
    </source>
</evidence>
<dbReference type="InterPro" id="IPR013762">
    <property type="entry name" value="Integrase-like_cat_sf"/>
</dbReference>
<feature type="domain" description="Tyr recombinase" evidence="6">
    <location>
        <begin position="176"/>
        <end position="364"/>
    </location>
</feature>
<organism evidence="8 9">
    <name type="scientific">Varibaculum cambriense</name>
    <dbReference type="NCBI Taxonomy" id="184870"/>
    <lineage>
        <taxon>Bacteria</taxon>
        <taxon>Bacillati</taxon>
        <taxon>Actinomycetota</taxon>
        <taxon>Actinomycetes</taxon>
        <taxon>Actinomycetales</taxon>
        <taxon>Actinomycetaceae</taxon>
        <taxon>Varibaculum</taxon>
    </lineage>
</organism>